<dbReference type="InParanoid" id="F6GTX2"/>
<reference evidence="2" key="1">
    <citation type="journal article" date="2007" name="Nature">
        <title>The grapevine genome sequence suggests ancestral hexaploidization in major angiosperm phyla.</title>
        <authorList>
            <consortium name="The French-Italian Public Consortium for Grapevine Genome Characterization."/>
            <person name="Jaillon O."/>
            <person name="Aury J.-M."/>
            <person name="Noel B."/>
            <person name="Policriti A."/>
            <person name="Clepet C."/>
            <person name="Casagrande A."/>
            <person name="Choisne N."/>
            <person name="Aubourg S."/>
            <person name="Vitulo N."/>
            <person name="Jubin C."/>
            <person name="Vezzi A."/>
            <person name="Legeai F."/>
            <person name="Hugueney P."/>
            <person name="Dasilva C."/>
            <person name="Horner D."/>
            <person name="Mica E."/>
            <person name="Jublot D."/>
            <person name="Poulain J."/>
            <person name="Bruyere C."/>
            <person name="Billault A."/>
            <person name="Segurens B."/>
            <person name="Gouyvenoux M."/>
            <person name="Ugarte E."/>
            <person name="Cattonaro F."/>
            <person name="Anthouard V."/>
            <person name="Vico V."/>
            <person name="Del Fabbro C."/>
            <person name="Alaux M."/>
            <person name="Di Gaspero G."/>
            <person name="Dumas V."/>
            <person name="Felice N."/>
            <person name="Paillard S."/>
            <person name="Juman I."/>
            <person name="Moroldo M."/>
            <person name="Scalabrin S."/>
            <person name="Canaguier A."/>
            <person name="Le Clainche I."/>
            <person name="Malacrida G."/>
            <person name="Durand E."/>
            <person name="Pesole G."/>
            <person name="Laucou V."/>
            <person name="Chatelet P."/>
            <person name="Merdinoglu D."/>
            <person name="Delledonne M."/>
            <person name="Pezzotti M."/>
            <person name="Lecharny A."/>
            <person name="Scarpelli C."/>
            <person name="Artiguenave F."/>
            <person name="Pe M.E."/>
            <person name="Valle G."/>
            <person name="Morgante M."/>
            <person name="Caboche M."/>
            <person name="Adam-Blondon A.-F."/>
            <person name="Weissenbach J."/>
            <person name="Quetier F."/>
            <person name="Wincker P."/>
        </authorList>
    </citation>
    <scope>NUCLEOTIDE SEQUENCE [LARGE SCALE GENOMIC DNA]</scope>
    <source>
        <strain evidence="2">cv. Pinot noir / PN40024</strain>
    </source>
</reference>
<protein>
    <submittedName>
        <fullName evidence="1">Uncharacterized protein</fullName>
    </submittedName>
</protein>
<name>F6GTX2_VITVI</name>
<gene>
    <name evidence="1" type="ordered locus">VIT_06s0004g03480</name>
</gene>
<keyword evidence="2" id="KW-1185">Reference proteome</keyword>
<evidence type="ECO:0000313" key="1">
    <source>
        <dbReference type="EMBL" id="CCB43636.1"/>
    </source>
</evidence>
<accession>F6GTX2</accession>
<dbReference type="EMBL" id="FN594951">
    <property type="protein sequence ID" value="CCB43636.1"/>
    <property type="molecule type" value="Genomic_DNA"/>
</dbReference>
<sequence>MHEGGFLWCMQGVY</sequence>
<proteinExistence type="predicted"/>
<evidence type="ECO:0000313" key="2">
    <source>
        <dbReference type="Proteomes" id="UP000009183"/>
    </source>
</evidence>
<dbReference type="Proteomes" id="UP000009183">
    <property type="component" value="Chromosome 6"/>
</dbReference>
<organism evidence="1 2">
    <name type="scientific">Vitis vinifera</name>
    <name type="common">Grape</name>
    <dbReference type="NCBI Taxonomy" id="29760"/>
    <lineage>
        <taxon>Eukaryota</taxon>
        <taxon>Viridiplantae</taxon>
        <taxon>Streptophyta</taxon>
        <taxon>Embryophyta</taxon>
        <taxon>Tracheophyta</taxon>
        <taxon>Spermatophyta</taxon>
        <taxon>Magnoliopsida</taxon>
        <taxon>eudicotyledons</taxon>
        <taxon>Gunneridae</taxon>
        <taxon>Pentapetalae</taxon>
        <taxon>rosids</taxon>
        <taxon>Vitales</taxon>
        <taxon>Vitaceae</taxon>
        <taxon>Viteae</taxon>
        <taxon>Vitis</taxon>
    </lineage>
</organism>
<dbReference type="HOGENOM" id="CLU_3435187_0_0_1"/>